<keyword evidence="3" id="KW-1185">Reference proteome</keyword>
<evidence type="ECO:0000313" key="2">
    <source>
        <dbReference type="EMBL" id="TCO51537.1"/>
    </source>
</evidence>
<dbReference type="AlphaFoldDB" id="A0A4R2J1B9"/>
<dbReference type="OrthoDB" id="5242307at2"/>
<evidence type="ECO:0000313" key="3">
    <source>
        <dbReference type="Proteomes" id="UP000295573"/>
    </source>
</evidence>
<protein>
    <recommendedName>
        <fullName evidence="1">Peptidase MA-like domain-containing protein</fullName>
    </recommendedName>
</protein>
<name>A0A4R2J1B9_9ACTN</name>
<dbReference type="EMBL" id="SLWR01000001">
    <property type="protein sequence ID" value="TCO51537.1"/>
    <property type="molecule type" value="Genomic_DNA"/>
</dbReference>
<dbReference type="RefSeq" id="WP_132143472.1">
    <property type="nucleotide sequence ID" value="NZ_SLWR01000001.1"/>
</dbReference>
<gene>
    <name evidence="2" type="ORF">EV646_101528</name>
</gene>
<organism evidence="2 3">
    <name type="scientific">Kribbella antiqua</name>
    <dbReference type="NCBI Taxonomy" id="2512217"/>
    <lineage>
        <taxon>Bacteria</taxon>
        <taxon>Bacillati</taxon>
        <taxon>Actinomycetota</taxon>
        <taxon>Actinomycetes</taxon>
        <taxon>Propionibacteriales</taxon>
        <taxon>Kribbellaceae</taxon>
        <taxon>Kribbella</taxon>
    </lineage>
</organism>
<feature type="domain" description="Peptidase MA-like" evidence="1">
    <location>
        <begin position="300"/>
        <end position="415"/>
    </location>
</feature>
<sequence length="436" mass="47657">MNHPRRLLAGLAALALAGSAGLVVVRLQQGGSAPGSSAVAVEATATPGQLTTPQKVARKRQVDVLLAKRSTAVLKGDLKGFLAAVDPKQPKLAARQRLLFTNLRKFEFANLKYFAADERPTPTLAAKYGPTTFSTRVMMRYQLTGLDRKPVQTDLAYTFVRRGTAWVLVEDGAFDEVLSPDGHRQPWDYQEIAVVRRGKVVVVVDQGELALGKKIGAASQGAVDGVRRHWPRPWNGAVMVVAMSEPQVLSILWTSGNGAGWTIAAKAVSLYDGEPWKPHAGPPVSSRIVVNPAVRKDLDQDLLVHEMTHVATLPIGTRTPLWLEEGIAEYVRCASIEDDPQWTVDPYRKTVRTKYLASMKVLPGRQQFDEAGDRSYGQSWWITAYLVSKLGERGVAALYTDLAQHSTSQTAYATILKKHTGKTAAQLVTAVKKYKG</sequence>
<reference evidence="2 3" key="1">
    <citation type="journal article" date="2015" name="Stand. Genomic Sci.">
        <title>Genomic Encyclopedia of Bacterial and Archaeal Type Strains, Phase III: the genomes of soil and plant-associated and newly described type strains.</title>
        <authorList>
            <person name="Whitman W.B."/>
            <person name="Woyke T."/>
            <person name="Klenk H.P."/>
            <person name="Zhou Y."/>
            <person name="Lilburn T.G."/>
            <person name="Beck B.J."/>
            <person name="De Vos P."/>
            <person name="Vandamme P."/>
            <person name="Eisen J.A."/>
            <person name="Garrity G."/>
            <person name="Hugenholtz P."/>
            <person name="Kyrpides N.C."/>
        </authorList>
    </citation>
    <scope>NUCLEOTIDE SEQUENCE [LARGE SCALE GENOMIC DNA]</scope>
    <source>
        <strain evidence="2 3">VKM Ac-2541</strain>
    </source>
</reference>
<accession>A0A4R2J1B9</accession>
<comment type="caution">
    <text evidence="2">The sequence shown here is derived from an EMBL/GenBank/DDBJ whole genome shotgun (WGS) entry which is preliminary data.</text>
</comment>
<proteinExistence type="predicted"/>
<dbReference type="Proteomes" id="UP000295573">
    <property type="component" value="Unassembled WGS sequence"/>
</dbReference>
<evidence type="ECO:0000259" key="1">
    <source>
        <dbReference type="Pfam" id="PF13485"/>
    </source>
</evidence>
<dbReference type="InterPro" id="IPR039568">
    <property type="entry name" value="Peptidase_MA-like_dom"/>
</dbReference>
<dbReference type="Pfam" id="PF13485">
    <property type="entry name" value="Peptidase_MA_2"/>
    <property type="match status" value="1"/>
</dbReference>